<dbReference type="PROSITE" id="PS50885">
    <property type="entry name" value="HAMP"/>
    <property type="match status" value="1"/>
</dbReference>
<dbReference type="OrthoDB" id="369835at2"/>
<dbReference type="SMART" id="SM00304">
    <property type="entry name" value="HAMP"/>
    <property type="match status" value="1"/>
</dbReference>
<dbReference type="InterPro" id="IPR003660">
    <property type="entry name" value="HAMP_dom"/>
</dbReference>
<name>A0A2I0QTK6_9BACI</name>
<evidence type="ECO:0000256" key="6">
    <source>
        <dbReference type="PROSITE-ProRule" id="PRU00284"/>
    </source>
</evidence>
<dbReference type="SUPFAM" id="SSF58104">
    <property type="entry name" value="Methyl-accepting chemotaxis protein (MCP) signaling domain"/>
    <property type="match status" value="1"/>
</dbReference>
<dbReference type="CDD" id="cd11386">
    <property type="entry name" value="MCP_signal"/>
    <property type="match status" value="1"/>
</dbReference>
<comment type="similarity">
    <text evidence="5">Belongs to the methyl-accepting chemotaxis (MCP) protein family.</text>
</comment>
<evidence type="ECO:0000313" key="11">
    <source>
        <dbReference type="Proteomes" id="UP000243524"/>
    </source>
</evidence>
<evidence type="ECO:0000256" key="2">
    <source>
        <dbReference type="ARBA" id="ARBA00022475"/>
    </source>
</evidence>
<sequence length="434" mass="46688">MKKGNGKNLKKVKLGLQIKIFLGVFLSLLISSPISAYINSFITDILDWNVGVYINTIVSLLVTSLIIMLFVRFIITNPIKKIINSVAETTEGDLTAEINHKSSDELGQLVDAVNTMQQTLRNNIGKMVEEVGKVSDEVSEQSVELQRSANEVKEGSTQVASTMQELSAGAESQAENASDLSSVMMTFTDNVKDANENGKKIQQSSGEVLQLTDEGSLLMKASVEQMSTIEGIVKESVKKVQGLDTQSKEISKLVNVINDIAEQTNLLALNAAIEAARAGEHGKGFAVVADEVRKLAEQVSGSVTDISEIVERIQSESSLVVDSLQSGYAEVENGTGQIKSTGEKFEGIELSVKDMVVGIEEVTNSLTVILRNSEDMTASIQEIASISEESAAGIEETSASTEQTTSAMEEVVSSSTVLAELANNLNIKVRQFKV</sequence>
<comment type="subcellular location">
    <subcellularLocation>
        <location evidence="1">Cell membrane</location>
    </subcellularLocation>
</comment>
<proteinExistence type="inferred from homology"/>
<organism evidence="10 11">
    <name type="scientific">Halalkalibacillus sediminis</name>
    <dbReference type="NCBI Taxonomy" id="2018042"/>
    <lineage>
        <taxon>Bacteria</taxon>
        <taxon>Bacillati</taxon>
        <taxon>Bacillota</taxon>
        <taxon>Bacilli</taxon>
        <taxon>Bacillales</taxon>
        <taxon>Bacillaceae</taxon>
        <taxon>Halalkalibacillus</taxon>
    </lineage>
</organism>
<comment type="caution">
    <text evidence="10">The sequence shown here is derived from an EMBL/GenBank/DDBJ whole genome shotgun (WGS) entry which is preliminary data.</text>
</comment>
<keyword evidence="11" id="KW-1185">Reference proteome</keyword>
<feature type="transmembrane region" description="Helical" evidence="7">
    <location>
        <begin position="52"/>
        <end position="75"/>
    </location>
</feature>
<dbReference type="EMBL" id="PJNH01000002">
    <property type="protein sequence ID" value="PKR77677.1"/>
    <property type="molecule type" value="Genomic_DNA"/>
</dbReference>
<feature type="domain" description="HAMP" evidence="9">
    <location>
        <begin position="73"/>
        <end position="125"/>
    </location>
</feature>
<dbReference type="GO" id="GO:0005886">
    <property type="term" value="C:plasma membrane"/>
    <property type="evidence" value="ECO:0007669"/>
    <property type="project" value="UniProtKB-SubCell"/>
</dbReference>
<dbReference type="CDD" id="cd06225">
    <property type="entry name" value="HAMP"/>
    <property type="match status" value="1"/>
</dbReference>
<evidence type="ECO:0000313" key="10">
    <source>
        <dbReference type="EMBL" id="PKR77677.1"/>
    </source>
</evidence>
<evidence type="ECO:0000256" key="1">
    <source>
        <dbReference type="ARBA" id="ARBA00004236"/>
    </source>
</evidence>
<dbReference type="SMART" id="SM00283">
    <property type="entry name" value="MA"/>
    <property type="match status" value="1"/>
</dbReference>
<evidence type="ECO:0000259" key="9">
    <source>
        <dbReference type="PROSITE" id="PS50885"/>
    </source>
</evidence>
<reference evidence="10 11" key="1">
    <citation type="submission" date="2017-06" db="EMBL/GenBank/DDBJ databases">
        <title>the draft geome sequence of Illustriluteabacillus marina B3227.</title>
        <authorList>
            <person name="He R.-H."/>
            <person name="Du Z.-J."/>
        </authorList>
    </citation>
    <scope>NUCLEOTIDE SEQUENCE [LARGE SCALE GENOMIC DNA]</scope>
    <source>
        <strain evidence="10 11">B3227</strain>
    </source>
</reference>
<evidence type="ECO:0000256" key="4">
    <source>
        <dbReference type="ARBA" id="ARBA00023224"/>
    </source>
</evidence>
<dbReference type="AlphaFoldDB" id="A0A2I0QTK6"/>
<protein>
    <submittedName>
        <fullName evidence="10">Methyl-accepting chemotaxis protein</fullName>
    </submittedName>
</protein>
<accession>A0A2I0QTK6</accession>
<keyword evidence="2" id="KW-1003">Cell membrane</keyword>
<dbReference type="InterPro" id="IPR004089">
    <property type="entry name" value="MCPsignal_dom"/>
</dbReference>
<dbReference type="Pfam" id="PF00672">
    <property type="entry name" value="HAMP"/>
    <property type="match status" value="1"/>
</dbReference>
<dbReference type="Pfam" id="PF00015">
    <property type="entry name" value="MCPsignal"/>
    <property type="match status" value="1"/>
</dbReference>
<evidence type="ECO:0000256" key="5">
    <source>
        <dbReference type="ARBA" id="ARBA00029447"/>
    </source>
</evidence>
<dbReference type="GO" id="GO:0007165">
    <property type="term" value="P:signal transduction"/>
    <property type="evidence" value="ECO:0007669"/>
    <property type="project" value="UniProtKB-KW"/>
</dbReference>
<dbReference type="RefSeq" id="WP_101331285.1">
    <property type="nucleotide sequence ID" value="NZ_PJNH01000002.1"/>
</dbReference>
<gene>
    <name evidence="10" type="ORF">CEY16_07020</name>
</gene>
<dbReference type="PANTHER" id="PTHR32089:SF114">
    <property type="entry name" value="METHYL-ACCEPTING CHEMOTAXIS PROTEIN MCPB"/>
    <property type="match status" value="1"/>
</dbReference>
<keyword evidence="4 6" id="KW-0807">Transducer</keyword>
<dbReference type="Gene3D" id="6.10.340.10">
    <property type="match status" value="1"/>
</dbReference>
<dbReference type="PANTHER" id="PTHR32089">
    <property type="entry name" value="METHYL-ACCEPTING CHEMOTAXIS PROTEIN MCPB"/>
    <property type="match status" value="1"/>
</dbReference>
<evidence type="ECO:0000259" key="8">
    <source>
        <dbReference type="PROSITE" id="PS50111"/>
    </source>
</evidence>
<dbReference type="Gene3D" id="1.10.287.950">
    <property type="entry name" value="Methyl-accepting chemotaxis protein"/>
    <property type="match status" value="1"/>
</dbReference>
<keyword evidence="7" id="KW-1133">Transmembrane helix</keyword>
<keyword evidence="3 7" id="KW-0472">Membrane</keyword>
<evidence type="ECO:0000256" key="3">
    <source>
        <dbReference type="ARBA" id="ARBA00023136"/>
    </source>
</evidence>
<keyword evidence="7" id="KW-0812">Transmembrane</keyword>
<dbReference type="PROSITE" id="PS50111">
    <property type="entry name" value="CHEMOTAXIS_TRANSDUC_2"/>
    <property type="match status" value="1"/>
</dbReference>
<dbReference type="Proteomes" id="UP000243524">
    <property type="component" value="Unassembled WGS sequence"/>
</dbReference>
<feature type="domain" description="Methyl-accepting transducer" evidence="8">
    <location>
        <begin position="148"/>
        <end position="398"/>
    </location>
</feature>
<evidence type="ECO:0000256" key="7">
    <source>
        <dbReference type="SAM" id="Phobius"/>
    </source>
</evidence>